<evidence type="ECO:0000256" key="5">
    <source>
        <dbReference type="ARBA" id="ARBA00022737"/>
    </source>
</evidence>
<evidence type="ECO:0000256" key="6">
    <source>
        <dbReference type="ARBA" id="ARBA00022771"/>
    </source>
</evidence>
<keyword evidence="5" id="KW-0677">Repeat</keyword>
<feature type="region of interest" description="Disordered" evidence="17">
    <location>
        <begin position="626"/>
        <end position="652"/>
    </location>
</feature>
<dbReference type="CDD" id="cd14386">
    <property type="entry name" value="UBA2_UBP5"/>
    <property type="match status" value="1"/>
</dbReference>
<feature type="binding site" evidence="13">
    <location>
        <position position="232"/>
    </location>
    <ligand>
        <name>substrate</name>
    </ligand>
</feature>
<dbReference type="GO" id="GO:0016579">
    <property type="term" value="P:protein deubiquitination"/>
    <property type="evidence" value="ECO:0007669"/>
    <property type="project" value="InterPro"/>
</dbReference>
<dbReference type="PIRSF" id="PIRSF016308">
    <property type="entry name" value="UBP"/>
    <property type="match status" value="1"/>
</dbReference>
<keyword evidence="7 11" id="KW-0833">Ubl conjugation pathway</keyword>
<keyword evidence="4 11" id="KW-0479">Metal-binding</keyword>
<sequence length="791" mass="86803">MGAEYCSTSVPVVYKDECTLCFDTQDSAGGLDICLKCFNGGCTDTIRQHGFKHYQKTGHTLALNIKRTLKPSYQQDSPKPAKISKLAIVEEANDEEKYQHTTALKCYACALTLPCDPLPEAVALAVTVINTSLSATKKSEIQSWEADDLMPCEHTLTLGPSASNSGARDHCHECDLTNNLWLCLTCGNVGCGRRHFDGSGGNNHGISHFEITGHPVACKLGTISPEGTADVYCYLCDDERTDPDLADHLAAFGINIDHVHKTDKSMAELQLEKNNEFDFSMTTEDGKQLLPLFGPGLTGLVNLGNSCYMASVLQCVMAIPAFRDRYFSLAASHPLTCPEQPARCFFCQTAKLAEGMFSGRYSVPLESGDNQSEMRGQAGISPRMFKMLIGAGHPDFATMQQQDAYEFFQQSVKVTHQKERAVEGGVHDPTKEFDFQLEERLQCLQCKRVRYTTVKTNALTLPIPESESPLSLRDCLDQWSGPESIEQYRCPHCRTATIAQKTVRFATFPAFLVLHMGRFQLINWVPQKVQTAVNLPCRVSGSGDDAPIDLERYRSHGQQPDEISLLEDSPQAEAPAPVDALDLAVLDQLMAMGFPEVRCRRALHQTGYNGAGIAMNWLLEHMDDPNIDTPLPTDGGNSHSAPGAGAASSSRPVDADQLMMLVGMGFGDDHATRALEQTGHDLERAIEWIFSHPEGDYDQATGSSGEGGLAMSGNPIDDGEDLATAARHPGHYQLQSFISHKGTSIHCGHYVAHTWHPEHNTWVLFNDNKVVAAPEPPVSGAYVYFLRREQS</sequence>
<dbReference type="InterPro" id="IPR038765">
    <property type="entry name" value="Papain-like_cys_pep_sf"/>
</dbReference>
<evidence type="ECO:0000256" key="11">
    <source>
        <dbReference type="PIRNR" id="PIRNR016308"/>
    </source>
</evidence>
<dbReference type="InterPro" id="IPR050185">
    <property type="entry name" value="Ub_carboxyl-term_hydrolase"/>
</dbReference>
<dbReference type="SUPFAM" id="SSF54001">
    <property type="entry name" value="Cysteine proteinases"/>
    <property type="match status" value="1"/>
</dbReference>
<dbReference type="CDD" id="cd02658">
    <property type="entry name" value="Peptidase_C19B"/>
    <property type="match status" value="1"/>
</dbReference>
<feature type="binding site" evidence="14">
    <location>
        <position position="204"/>
    </location>
    <ligand>
        <name>Zn(2+)</name>
        <dbReference type="ChEBI" id="CHEBI:29105"/>
    </ligand>
</feature>
<evidence type="ECO:0000313" key="21">
    <source>
        <dbReference type="EMBL" id="RKP37734.1"/>
    </source>
</evidence>
<dbReference type="PROSITE" id="PS50235">
    <property type="entry name" value="USP_3"/>
    <property type="match status" value="1"/>
</dbReference>
<feature type="domain" description="UBP-type" evidence="20">
    <location>
        <begin position="1"/>
        <end position="100"/>
    </location>
</feature>
<feature type="domain" description="USP" evidence="19">
    <location>
        <begin position="298"/>
        <end position="789"/>
    </location>
</feature>
<name>A0A4P9ZVU0_9FUNG</name>
<dbReference type="PROSITE" id="PS00972">
    <property type="entry name" value="USP_1"/>
    <property type="match status" value="1"/>
</dbReference>
<evidence type="ECO:0000256" key="10">
    <source>
        <dbReference type="ARBA" id="ARBA00022833"/>
    </source>
</evidence>
<evidence type="ECO:0000256" key="7">
    <source>
        <dbReference type="ARBA" id="ARBA00022786"/>
    </source>
</evidence>
<keyword evidence="10 11" id="KW-0862">Zinc</keyword>
<comment type="similarity">
    <text evidence="2 11 16">Belongs to the peptidase C19 family.</text>
</comment>
<evidence type="ECO:0000256" key="12">
    <source>
        <dbReference type="PIRSR" id="PIRSR016308-1"/>
    </source>
</evidence>
<keyword evidence="22" id="KW-1185">Reference proteome</keyword>
<dbReference type="InterPro" id="IPR001394">
    <property type="entry name" value="Peptidase_C19_UCH"/>
</dbReference>
<dbReference type="Gene3D" id="3.30.40.10">
    <property type="entry name" value="Zinc/RING finger domain, C3HC4 (zinc finger)"/>
    <property type="match status" value="2"/>
</dbReference>
<dbReference type="AlphaFoldDB" id="A0A4P9ZVU0"/>
<evidence type="ECO:0000256" key="9">
    <source>
        <dbReference type="ARBA" id="ARBA00022807"/>
    </source>
</evidence>
<feature type="binding site" evidence="14">
    <location>
        <position position="191"/>
    </location>
    <ligand>
        <name>Zn(2+)</name>
        <dbReference type="ChEBI" id="CHEBI:29105"/>
    </ligand>
</feature>
<proteinExistence type="inferred from homology"/>
<evidence type="ECO:0000256" key="13">
    <source>
        <dbReference type="PIRSR" id="PIRSR016308-2"/>
    </source>
</evidence>
<dbReference type="InterPro" id="IPR001607">
    <property type="entry name" value="Znf_UBP"/>
</dbReference>
<keyword evidence="9 11" id="KW-0788">Thiol protease</keyword>
<dbReference type="Pfam" id="PF02148">
    <property type="entry name" value="zf-UBP"/>
    <property type="match status" value="1"/>
</dbReference>
<dbReference type="GO" id="GO:0008270">
    <property type="term" value="F:zinc ion binding"/>
    <property type="evidence" value="ECO:0007669"/>
    <property type="project" value="UniProtKB-UniRule"/>
</dbReference>
<feature type="binding site" evidence="13">
    <location>
        <begin position="193"/>
        <end position="196"/>
    </location>
    <ligand>
        <name>substrate</name>
    </ligand>
</feature>
<dbReference type="EC" id="3.4.19.12" evidence="11 16"/>
<gene>
    <name evidence="21" type="ORF">BJ085DRAFT_19656</name>
</gene>
<evidence type="ECO:0000256" key="15">
    <source>
        <dbReference type="PROSITE-ProRule" id="PRU00502"/>
    </source>
</evidence>
<dbReference type="InterPro" id="IPR016652">
    <property type="entry name" value="Ubiquitinyl_hydrolase"/>
</dbReference>
<protein>
    <recommendedName>
        <fullName evidence="11 16">Ubiquitin carboxyl-terminal hydrolase</fullName>
        <ecNumber evidence="11 16">3.4.19.12</ecNumber>
    </recommendedName>
</protein>
<feature type="binding site" evidence="13">
    <location>
        <position position="237"/>
    </location>
    <ligand>
        <name>substrate</name>
    </ligand>
</feature>
<dbReference type="SMART" id="SM00165">
    <property type="entry name" value="UBA"/>
    <property type="match status" value="2"/>
</dbReference>
<dbReference type="GO" id="GO:0006508">
    <property type="term" value="P:proteolysis"/>
    <property type="evidence" value="ECO:0007669"/>
    <property type="project" value="UniProtKB-KW"/>
</dbReference>
<dbReference type="PANTHER" id="PTHR21646">
    <property type="entry name" value="UBIQUITIN CARBOXYL-TERMINAL HYDROLASE"/>
    <property type="match status" value="1"/>
</dbReference>
<dbReference type="GO" id="GO:0004843">
    <property type="term" value="F:cysteine-type deubiquitinase activity"/>
    <property type="evidence" value="ECO:0007669"/>
    <property type="project" value="UniProtKB-UniRule"/>
</dbReference>
<dbReference type="InterPro" id="IPR015940">
    <property type="entry name" value="UBA"/>
</dbReference>
<feature type="binding site" evidence="13">
    <location>
        <position position="234"/>
    </location>
    <ligand>
        <name>substrate</name>
    </ligand>
</feature>
<dbReference type="Gene3D" id="3.90.70.10">
    <property type="entry name" value="Cysteine proteinases"/>
    <property type="match status" value="2"/>
</dbReference>
<dbReference type="STRING" id="215637.A0A4P9ZVU0"/>
<keyword evidence="6 15" id="KW-0863">Zinc-finger</keyword>
<dbReference type="InterPro" id="IPR028889">
    <property type="entry name" value="USP"/>
</dbReference>
<evidence type="ECO:0000256" key="4">
    <source>
        <dbReference type="ARBA" id="ARBA00022723"/>
    </source>
</evidence>
<feature type="active site" description="Proton acceptor" evidence="12">
    <location>
        <position position="749"/>
    </location>
</feature>
<dbReference type="Pfam" id="PF00443">
    <property type="entry name" value="UCH"/>
    <property type="match status" value="1"/>
</dbReference>
<evidence type="ECO:0000256" key="17">
    <source>
        <dbReference type="SAM" id="MobiDB-lite"/>
    </source>
</evidence>
<keyword evidence="3 11" id="KW-0645">Protease</keyword>
<evidence type="ECO:0000256" key="3">
    <source>
        <dbReference type="ARBA" id="ARBA00022670"/>
    </source>
</evidence>
<evidence type="ECO:0000313" key="22">
    <source>
        <dbReference type="Proteomes" id="UP000268162"/>
    </source>
</evidence>
<evidence type="ECO:0000256" key="2">
    <source>
        <dbReference type="ARBA" id="ARBA00009085"/>
    </source>
</evidence>
<dbReference type="InterPro" id="IPR018200">
    <property type="entry name" value="USP_CS"/>
</dbReference>
<evidence type="ECO:0000259" key="20">
    <source>
        <dbReference type="PROSITE" id="PS50271"/>
    </source>
</evidence>
<feature type="domain" description="UBA" evidence="18">
    <location>
        <begin position="652"/>
        <end position="692"/>
    </location>
</feature>
<feature type="domain" description="UBA" evidence="18">
    <location>
        <begin position="580"/>
        <end position="621"/>
    </location>
</feature>
<reference evidence="22" key="1">
    <citation type="journal article" date="2018" name="Nat. Microbiol.">
        <title>Leveraging single-cell genomics to expand the fungal tree of life.</title>
        <authorList>
            <person name="Ahrendt S.R."/>
            <person name="Quandt C.A."/>
            <person name="Ciobanu D."/>
            <person name="Clum A."/>
            <person name="Salamov A."/>
            <person name="Andreopoulos B."/>
            <person name="Cheng J.F."/>
            <person name="Woyke T."/>
            <person name="Pelin A."/>
            <person name="Henrissat B."/>
            <person name="Reynolds N.K."/>
            <person name="Benny G.L."/>
            <person name="Smith M.E."/>
            <person name="James T.Y."/>
            <person name="Grigoriev I.V."/>
        </authorList>
    </citation>
    <scope>NUCLEOTIDE SEQUENCE [LARGE SCALE GENOMIC DNA]</scope>
    <source>
        <strain evidence="22">RSA 468</strain>
    </source>
</reference>
<dbReference type="Pfam" id="PF17807">
    <property type="entry name" value="zf-UBP_var"/>
    <property type="match status" value="1"/>
</dbReference>
<feature type="active site" description="Nucleophile" evidence="12">
    <location>
        <position position="307"/>
    </location>
</feature>
<comment type="catalytic activity">
    <reaction evidence="1 11 16">
        <text>Thiol-dependent hydrolysis of ester, thioester, amide, peptide and isopeptide bonds formed by the C-terminal Gly of ubiquitin (a 76-residue protein attached to proteins as an intracellular targeting signal).</text>
        <dbReference type="EC" id="3.4.19.12"/>
    </reaction>
</comment>
<dbReference type="SUPFAM" id="SSF57850">
    <property type="entry name" value="RING/U-box"/>
    <property type="match status" value="2"/>
</dbReference>
<organism evidence="21 22">
    <name type="scientific">Dimargaris cristalligena</name>
    <dbReference type="NCBI Taxonomy" id="215637"/>
    <lineage>
        <taxon>Eukaryota</taxon>
        <taxon>Fungi</taxon>
        <taxon>Fungi incertae sedis</taxon>
        <taxon>Zoopagomycota</taxon>
        <taxon>Kickxellomycotina</taxon>
        <taxon>Dimargaritomycetes</taxon>
        <taxon>Dimargaritales</taxon>
        <taxon>Dimargaritaceae</taxon>
        <taxon>Dimargaris</taxon>
    </lineage>
</organism>
<evidence type="ECO:0000259" key="19">
    <source>
        <dbReference type="PROSITE" id="PS50235"/>
    </source>
</evidence>
<dbReference type="PROSITE" id="PS50271">
    <property type="entry name" value="ZF_UBP"/>
    <property type="match status" value="2"/>
</dbReference>
<dbReference type="PANTHER" id="PTHR21646:SF10">
    <property type="entry name" value="UBIQUITIN CARBOXYL-TERMINAL HYDROLASE 14"/>
    <property type="match status" value="1"/>
</dbReference>
<evidence type="ECO:0000256" key="14">
    <source>
        <dbReference type="PIRSR" id="PIRSR016308-3"/>
    </source>
</evidence>
<feature type="compositionally biased region" description="Low complexity" evidence="17">
    <location>
        <begin position="635"/>
        <end position="650"/>
    </location>
</feature>
<dbReference type="Gene3D" id="1.10.8.10">
    <property type="entry name" value="DNA helicase RuvA subunit, C-terminal domain"/>
    <property type="match status" value="2"/>
</dbReference>
<dbReference type="CDD" id="cd14385">
    <property type="entry name" value="UBA1_spUBP14_like"/>
    <property type="match status" value="1"/>
</dbReference>
<dbReference type="PROSITE" id="PS50030">
    <property type="entry name" value="UBA"/>
    <property type="match status" value="2"/>
</dbReference>
<evidence type="ECO:0000256" key="8">
    <source>
        <dbReference type="ARBA" id="ARBA00022801"/>
    </source>
</evidence>
<dbReference type="EMBL" id="ML002453">
    <property type="protein sequence ID" value="RKP37734.1"/>
    <property type="molecule type" value="Genomic_DNA"/>
</dbReference>
<dbReference type="SMART" id="SM00290">
    <property type="entry name" value="ZnF_UBP"/>
    <property type="match status" value="2"/>
</dbReference>
<dbReference type="PROSITE" id="PS00973">
    <property type="entry name" value="USP_2"/>
    <property type="match status" value="1"/>
</dbReference>
<evidence type="ECO:0000256" key="1">
    <source>
        <dbReference type="ARBA" id="ARBA00000707"/>
    </source>
</evidence>
<feature type="domain" description="UBP-type" evidence="20">
    <location>
        <begin position="150"/>
        <end position="256"/>
    </location>
</feature>
<dbReference type="InterPro" id="IPR041432">
    <property type="entry name" value="UBP13_Znf-UBP_var"/>
</dbReference>
<dbReference type="Proteomes" id="UP000268162">
    <property type="component" value="Unassembled WGS sequence"/>
</dbReference>
<feature type="binding site" evidence="14">
    <location>
        <position position="174"/>
    </location>
    <ligand>
        <name>Zn(2+)</name>
        <dbReference type="ChEBI" id="CHEBI:29105"/>
    </ligand>
</feature>
<feature type="binding site" evidence="13">
    <location>
        <position position="181"/>
    </location>
    <ligand>
        <name>substrate</name>
    </ligand>
</feature>
<dbReference type="FunFam" id="3.30.40.10:FF:000026">
    <property type="entry name" value="Ubiquitin carboxyl-terminal hydrolase"/>
    <property type="match status" value="1"/>
</dbReference>
<dbReference type="SUPFAM" id="SSF46934">
    <property type="entry name" value="UBA-like"/>
    <property type="match status" value="1"/>
</dbReference>
<dbReference type="Pfam" id="PF00627">
    <property type="entry name" value="UBA"/>
    <property type="match status" value="2"/>
</dbReference>
<evidence type="ECO:0000259" key="18">
    <source>
        <dbReference type="PROSITE" id="PS50030"/>
    </source>
</evidence>
<evidence type="ECO:0000256" key="16">
    <source>
        <dbReference type="RuleBase" id="RU366025"/>
    </source>
</evidence>
<accession>A0A4P9ZVU0</accession>
<dbReference type="InterPro" id="IPR013083">
    <property type="entry name" value="Znf_RING/FYVE/PHD"/>
</dbReference>
<keyword evidence="8 11" id="KW-0378">Hydrolase</keyword>
<dbReference type="InterPro" id="IPR009060">
    <property type="entry name" value="UBA-like_sf"/>
</dbReference>